<dbReference type="RefSeq" id="WP_045258759.1">
    <property type="nucleotide sequence ID" value="NZ_CP158847.1"/>
</dbReference>
<evidence type="ECO:0000256" key="1">
    <source>
        <dbReference type="ARBA" id="ARBA00004651"/>
    </source>
</evidence>
<feature type="transmembrane region" description="Helical" evidence="5">
    <location>
        <begin position="314"/>
        <end position="335"/>
    </location>
</feature>
<feature type="transmembrane region" description="Helical" evidence="5">
    <location>
        <begin position="160"/>
        <end position="179"/>
    </location>
</feature>
<dbReference type="Proteomes" id="UP000033900">
    <property type="component" value="Unassembled WGS sequence"/>
</dbReference>
<keyword evidence="2 5" id="KW-0812">Transmembrane</keyword>
<dbReference type="Gene3D" id="1.20.1250.20">
    <property type="entry name" value="MFS general substrate transporter like domains"/>
    <property type="match status" value="1"/>
</dbReference>
<evidence type="ECO:0000259" key="6">
    <source>
        <dbReference type="PROSITE" id="PS50850"/>
    </source>
</evidence>
<keyword evidence="3 5" id="KW-1133">Transmembrane helix</keyword>
<evidence type="ECO:0000256" key="4">
    <source>
        <dbReference type="ARBA" id="ARBA00023136"/>
    </source>
</evidence>
<comment type="caution">
    <text evidence="7">The sequence shown here is derived from an EMBL/GenBank/DDBJ whole genome shotgun (WGS) entry which is preliminary data.</text>
</comment>
<dbReference type="SUPFAM" id="SSF103473">
    <property type="entry name" value="MFS general substrate transporter"/>
    <property type="match status" value="1"/>
</dbReference>
<feature type="transmembrane region" description="Helical" evidence="5">
    <location>
        <begin position="289"/>
        <end position="308"/>
    </location>
</feature>
<evidence type="ECO:0000256" key="3">
    <source>
        <dbReference type="ARBA" id="ARBA00022989"/>
    </source>
</evidence>
<dbReference type="PANTHER" id="PTHR23542:SF1">
    <property type="entry name" value="MAJOR FACILITATOR SUPERFAMILY (MFS) PROFILE DOMAIN-CONTAINING PROTEIN"/>
    <property type="match status" value="1"/>
</dbReference>
<keyword evidence="4 5" id="KW-0472">Membrane</keyword>
<protein>
    <submittedName>
        <fullName evidence="7">Major Facilitator Superfamily protein</fullName>
    </submittedName>
</protein>
<dbReference type="Pfam" id="PF07690">
    <property type="entry name" value="MFS_1"/>
    <property type="match status" value="1"/>
</dbReference>
<evidence type="ECO:0000256" key="5">
    <source>
        <dbReference type="SAM" id="Phobius"/>
    </source>
</evidence>
<dbReference type="STRING" id="273678.RS84_03238"/>
<dbReference type="OrthoDB" id="9180256at2"/>
<evidence type="ECO:0000313" key="8">
    <source>
        <dbReference type="Proteomes" id="UP000033900"/>
    </source>
</evidence>
<feature type="transmembrane region" description="Helical" evidence="5">
    <location>
        <begin position="226"/>
        <end position="250"/>
    </location>
</feature>
<name>A0A0M2HIM9_9MICO</name>
<dbReference type="AlphaFoldDB" id="A0A0M2HIM9"/>
<dbReference type="InterPro" id="IPR036259">
    <property type="entry name" value="MFS_trans_sf"/>
</dbReference>
<proteinExistence type="predicted"/>
<feature type="transmembrane region" description="Helical" evidence="5">
    <location>
        <begin position="46"/>
        <end position="67"/>
    </location>
</feature>
<organism evidence="7 8">
    <name type="scientific">Microbacterium hydrocarbonoxydans</name>
    <dbReference type="NCBI Taxonomy" id="273678"/>
    <lineage>
        <taxon>Bacteria</taxon>
        <taxon>Bacillati</taxon>
        <taxon>Actinomycetota</taxon>
        <taxon>Actinomycetes</taxon>
        <taxon>Micrococcales</taxon>
        <taxon>Microbacteriaceae</taxon>
        <taxon>Microbacterium</taxon>
    </lineage>
</organism>
<dbReference type="EMBL" id="JYJB01000010">
    <property type="protein sequence ID" value="KJL46600.1"/>
    <property type="molecule type" value="Genomic_DNA"/>
</dbReference>
<feature type="transmembrane region" description="Helical" evidence="5">
    <location>
        <begin position="185"/>
        <end position="205"/>
    </location>
</feature>
<sequence>MHNPSQPSLFRIAGLPYFVIAFVARLPFAMMVVGVLTVVVSARESLSLGGLTSAAVGLGTACFGPLLGAAADRFGQRPVLVVLAVANAAALVAFTFVVYSAAVDVFVLLAAFGIGATAPQVAPMSRSRLVTIIADRMPEQNRQRTISGTMAYESAADETVFVFGPFLVGILASAIAPWAPLAIAAILIVVFVGAFGLHPSARAVSKQRNADGSAPSAVGELFRPQLLIVLIGTLGVGLFFGTMLTALTSFMADRGAAEQAGVLYGVMGVGSAILALGVAWLPPRFSMRARWLAFSGILLAGTLLLPFVDSPGAMMVALGIMGAGIGPTLVTQYSFGAARSPLGRSATVMTMLGSAIVVGQSLGAALTGQIAENVGTSTALVLPIIAAAVAFTAGIVNWRLSAIHRRRVD</sequence>
<gene>
    <name evidence="7" type="ORF">RS84_03238</name>
</gene>
<dbReference type="InterPro" id="IPR020846">
    <property type="entry name" value="MFS_dom"/>
</dbReference>
<accession>A0A0M2HIM9</accession>
<keyword evidence="8" id="KW-1185">Reference proteome</keyword>
<feature type="domain" description="Major facilitator superfamily (MFS) profile" evidence="6">
    <location>
        <begin position="225"/>
        <end position="409"/>
    </location>
</feature>
<comment type="subcellular location">
    <subcellularLocation>
        <location evidence="1">Cell membrane</location>
        <topology evidence="1">Multi-pass membrane protein</topology>
    </subcellularLocation>
</comment>
<evidence type="ECO:0000256" key="2">
    <source>
        <dbReference type="ARBA" id="ARBA00022692"/>
    </source>
</evidence>
<dbReference type="PATRIC" id="fig|273678.4.peg.3231"/>
<feature type="transmembrane region" description="Helical" evidence="5">
    <location>
        <begin position="79"/>
        <end position="99"/>
    </location>
</feature>
<dbReference type="PROSITE" id="PS50850">
    <property type="entry name" value="MFS"/>
    <property type="match status" value="1"/>
</dbReference>
<feature type="transmembrane region" description="Helical" evidence="5">
    <location>
        <begin position="347"/>
        <end position="368"/>
    </location>
</feature>
<dbReference type="InterPro" id="IPR011701">
    <property type="entry name" value="MFS"/>
</dbReference>
<feature type="transmembrane region" description="Helical" evidence="5">
    <location>
        <begin position="262"/>
        <end position="282"/>
    </location>
</feature>
<dbReference type="GO" id="GO:0005886">
    <property type="term" value="C:plasma membrane"/>
    <property type="evidence" value="ECO:0007669"/>
    <property type="project" value="UniProtKB-SubCell"/>
</dbReference>
<evidence type="ECO:0000313" key="7">
    <source>
        <dbReference type="EMBL" id="KJL46600.1"/>
    </source>
</evidence>
<dbReference type="GO" id="GO:0022857">
    <property type="term" value="F:transmembrane transporter activity"/>
    <property type="evidence" value="ECO:0007669"/>
    <property type="project" value="InterPro"/>
</dbReference>
<feature type="transmembrane region" description="Helical" evidence="5">
    <location>
        <begin position="12"/>
        <end position="40"/>
    </location>
</feature>
<reference evidence="7 8" key="1">
    <citation type="submission" date="2015-02" db="EMBL/GenBank/DDBJ databases">
        <title>Draft genome sequences of ten Microbacterium spp. with emphasis on heavy metal contaminated environments.</title>
        <authorList>
            <person name="Corretto E."/>
        </authorList>
    </citation>
    <scope>NUCLEOTIDE SEQUENCE [LARGE SCALE GENOMIC DNA]</scope>
    <source>
        <strain evidence="7 8">SA35</strain>
    </source>
</reference>
<feature type="transmembrane region" description="Helical" evidence="5">
    <location>
        <begin position="380"/>
        <end position="400"/>
    </location>
</feature>
<feature type="transmembrane region" description="Helical" evidence="5">
    <location>
        <begin position="105"/>
        <end position="122"/>
    </location>
</feature>
<dbReference type="PANTHER" id="PTHR23542">
    <property type="match status" value="1"/>
</dbReference>